<dbReference type="STRING" id="937218.SAMN06297251_10165"/>
<sequence length="240" mass="27094">MKMTPDQQSRYTPFAARVVLFFFKHADPTRSHFFAPCVRSDDPHSTTYDDALALGMTYDERSGDLGTKDFEIAAAFARRDDVFVTQAAAEALAKAGHPVEFDLTNDEGLEISRGDRGRIRRLAVSTQKAIVELRTATEDEIRACYRGCWDLSVLDFDLGKTRNDEGFSPAHTWIGHFITSVAGHRYPRTLKTDAWAVRLGRHYRNQLSEDLQSRILSNRKKDREVRERELAAVALAEAAA</sequence>
<evidence type="ECO:0000313" key="1">
    <source>
        <dbReference type="EMBL" id="SMC32669.1"/>
    </source>
</evidence>
<keyword evidence="2" id="KW-1185">Reference proteome</keyword>
<accession>A0A1W1Y952</accession>
<dbReference type="Proteomes" id="UP000192656">
    <property type="component" value="Unassembled WGS sequence"/>
</dbReference>
<proteinExistence type="predicted"/>
<dbReference type="EMBL" id="FWXR01000001">
    <property type="protein sequence ID" value="SMC32669.1"/>
    <property type="molecule type" value="Genomic_DNA"/>
</dbReference>
<dbReference type="AlphaFoldDB" id="A0A1W1Y952"/>
<organism evidence="1 2">
    <name type="scientific">Fulvimarina manganoxydans</name>
    <dbReference type="NCBI Taxonomy" id="937218"/>
    <lineage>
        <taxon>Bacteria</taxon>
        <taxon>Pseudomonadati</taxon>
        <taxon>Pseudomonadota</taxon>
        <taxon>Alphaproteobacteria</taxon>
        <taxon>Hyphomicrobiales</taxon>
        <taxon>Aurantimonadaceae</taxon>
        <taxon>Fulvimarina</taxon>
    </lineage>
</organism>
<name>A0A1W1Y952_9HYPH</name>
<dbReference type="RefSeq" id="WP_084407829.1">
    <property type="nucleotide sequence ID" value="NZ_FWXR01000001.1"/>
</dbReference>
<evidence type="ECO:0000313" key="2">
    <source>
        <dbReference type="Proteomes" id="UP000192656"/>
    </source>
</evidence>
<gene>
    <name evidence="1" type="ORF">SAMN06297251_10165</name>
</gene>
<reference evidence="1 2" key="1">
    <citation type="submission" date="2017-04" db="EMBL/GenBank/DDBJ databases">
        <authorList>
            <person name="Afonso C.L."/>
            <person name="Miller P.J."/>
            <person name="Scott M.A."/>
            <person name="Spackman E."/>
            <person name="Goraichik I."/>
            <person name="Dimitrov K.M."/>
            <person name="Suarez D.L."/>
            <person name="Swayne D.E."/>
        </authorList>
    </citation>
    <scope>NUCLEOTIDE SEQUENCE [LARGE SCALE GENOMIC DNA]</scope>
    <source>
        <strain evidence="1 2">CGMCC 1.10972</strain>
    </source>
</reference>
<protein>
    <submittedName>
        <fullName evidence="1">Uncharacterized protein</fullName>
    </submittedName>
</protein>